<protein>
    <submittedName>
        <fullName evidence="1">Uncharacterized protein</fullName>
    </submittedName>
</protein>
<reference evidence="1 2" key="1">
    <citation type="submission" date="2016-10" db="EMBL/GenBank/DDBJ databases">
        <authorList>
            <person name="de Groot N.N."/>
        </authorList>
    </citation>
    <scope>NUCLEOTIDE SEQUENCE [LARGE SCALE GENOMIC DNA]</scope>
    <source>
        <strain evidence="2">P4B,CCM 7963,CECT 7998,DSM 25260,IBRC-M 10614,KCTC 13821</strain>
    </source>
</reference>
<gene>
    <name evidence="1" type="ORF">SAMN05216352_108104</name>
</gene>
<evidence type="ECO:0000313" key="2">
    <source>
        <dbReference type="Proteomes" id="UP000199017"/>
    </source>
</evidence>
<sequence>MLIIVWLARLYLNNYRKFIDPVMILPFFPYTSIKCIGKKAGMKIGE</sequence>
<evidence type="ECO:0000313" key="1">
    <source>
        <dbReference type="EMBL" id="SDI49338.1"/>
    </source>
</evidence>
<proteinExistence type="predicted"/>
<dbReference type="EMBL" id="FNDU01000008">
    <property type="protein sequence ID" value="SDI49338.1"/>
    <property type="molecule type" value="Genomic_DNA"/>
</dbReference>
<keyword evidence="2" id="KW-1185">Reference proteome</keyword>
<name>A0A1G8L0Y2_9BACI</name>
<organism evidence="1 2">
    <name type="scientific">Alteribacillus bidgolensis</name>
    <dbReference type="NCBI Taxonomy" id="930129"/>
    <lineage>
        <taxon>Bacteria</taxon>
        <taxon>Bacillati</taxon>
        <taxon>Bacillota</taxon>
        <taxon>Bacilli</taxon>
        <taxon>Bacillales</taxon>
        <taxon>Bacillaceae</taxon>
        <taxon>Alteribacillus</taxon>
    </lineage>
</organism>
<accession>A0A1G8L0Y2</accession>
<dbReference type="Proteomes" id="UP000199017">
    <property type="component" value="Unassembled WGS sequence"/>
</dbReference>
<dbReference type="AlphaFoldDB" id="A0A1G8L0Y2"/>